<dbReference type="GO" id="GO:0009165">
    <property type="term" value="P:nucleotide biosynthetic process"/>
    <property type="evidence" value="ECO:0007669"/>
    <property type="project" value="UniProtKB-KW"/>
</dbReference>
<organism evidence="10">
    <name type="scientific">uncultured Caudovirales phage</name>
    <dbReference type="NCBI Taxonomy" id="2100421"/>
    <lineage>
        <taxon>Viruses</taxon>
        <taxon>Duplodnaviria</taxon>
        <taxon>Heunggongvirae</taxon>
        <taxon>Uroviricota</taxon>
        <taxon>Caudoviricetes</taxon>
        <taxon>Peduoviridae</taxon>
        <taxon>Maltschvirus</taxon>
        <taxon>Maltschvirus maltsch</taxon>
    </lineage>
</organism>
<keyword evidence="4" id="KW-0545">Nucleotide biosynthesis</keyword>
<dbReference type="Gene3D" id="3.40.140.10">
    <property type="entry name" value="Cytidine Deaminase, domain 2"/>
    <property type="match status" value="1"/>
</dbReference>
<dbReference type="PROSITE" id="PS51747">
    <property type="entry name" value="CYT_DCMP_DEAMINASES_2"/>
    <property type="match status" value="1"/>
</dbReference>
<evidence type="ECO:0000256" key="8">
    <source>
        <dbReference type="PIRSR" id="PIRSR006019-2"/>
    </source>
</evidence>
<name>A0A6J5M7W4_9CAUD</name>
<dbReference type="PIRSF" id="PIRSF006019">
    <property type="entry name" value="dCMP_deaminase"/>
    <property type="match status" value="1"/>
</dbReference>
<dbReference type="Pfam" id="PF00383">
    <property type="entry name" value="dCMP_cyt_deam_1"/>
    <property type="match status" value="1"/>
</dbReference>
<feature type="domain" description="CMP/dCMP-type deaminase" evidence="9">
    <location>
        <begin position="5"/>
        <end position="137"/>
    </location>
</feature>
<dbReference type="FunFam" id="3.40.140.10:FF:000021">
    <property type="entry name" value="Deoxycytidylate deaminase"/>
    <property type="match status" value="1"/>
</dbReference>
<dbReference type="PANTHER" id="PTHR11086:SF18">
    <property type="entry name" value="DEOXYCYTIDYLATE DEAMINASE"/>
    <property type="match status" value="1"/>
</dbReference>
<dbReference type="InterPro" id="IPR016193">
    <property type="entry name" value="Cytidine_deaminase-like"/>
</dbReference>
<evidence type="ECO:0000259" key="9">
    <source>
        <dbReference type="PROSITE" id="PS51747"/>
    </source>
</evidence>
<gene>
    <name evidence="10" type="ORF">UFOVP410_49</name>
</gene>
<feature type="active site" description="Proton donor" evidence="7">
    <location>
        <position position="81"/>
    </location>
</feature>
<dbReference type="EMBL" id="LR796388">
    <property type="protein sequence ID" value="CAB4141210.1"/>
    <property type="molecule type" value="Genomic_DNA"/>
</dbReference>
<evidence type="ECO:0000256" key="7">
    <source>
        <dbReference type="PIRSR" id="PIRSR006019-1"/>
    </source>
</evidence>
<dbReference type="GO" id="GO:0006220">
    <property type="term" value="P:pyrimidine nucleotide metabolic process"/>
    <property type="evidence" value="ECO:0007669"/>
    <property type="project" value="InterPro"/>
</dbReference>
<evidence type="ECO:0000313" key="10">
    <source>
        <dbReference type="EMBL" id="CAB4141210.1"/>
    </source>
</evidence>
<reference evidence="10" key="1">
    <citation type="submission" date="2020-04" db="EMBL/GenBank/DDBJ databases">
        <authorList>
            <person name="Chiriac C."/>
            <person name="Salcher M."/>
            <person name="Ghai R."/>
            <person name="Kavagutti S V."/>
        </authorList>
    </citation>
    <scope>NUCLEOTIDE SEQUENCE</scope>
</reference>
<dbReference type="CDD" id="cd01286">
    <property type="entry name" value="deoxycytidylate_deaminase"/>
    <property type="match status" value="1"/>
</dbReference>
<keyword evidence="6 8" id="KW-0862">Zinc</keyword>
<dbReference type="InterPro" id="IPR016192">
    <property type="entry name" value="APOBEC/CMP_deaminase_Zn-bd"/>
</dbReference>
<feature type="binding site" evidence="8">
    <location>
        <position position="104"/>
    </location>
    <ligand>
        <name>Zn(2+)</name>
        <dbReference type="ChEBI" id="CHEBI:29105"/>
        <note>catalytic</note>
    </ligand>
</feature>
<keyword evidence="3 8" id="KW-0479">Metal-binding</keyword>
<keyword evidence="5" id="KW-0378">Hydrolase</keyword>
<feature type="binding site" evidence="8">
    <location>
        <position position="107"/>
    </location>
    <ligand>
        <name>Zn(2+)</name>
        <dbReference type="ChEBI" id="CHEBI:29105"/>
        <note>catalytic</note>
    </ligand>
</feature>
<evidence type="ECO:0000256" key="3">
    <source>
        <dbReference type="ARBA" id="ARBA00022723"/>
    </source>
</evidence>
<comment type="cofactor">
    <cofactor evidence="1 8">
        <name>Zn(2+)</name>
        <dbReference type="ChEBI" id="CHEBI:29105"/>
    </cofactor>
</comment>
<dbReference type="InterPro" id="IPR002125">
    <property type="entry name" value="CMP_dCMP_dom"/>
</dbReference>
<evidence type="ECO:0000256" key="5">
    <source>
        <dbReference type="ARBA" id="ARBA00022801"/>
    </source>
</evidence>
<accession>A0A6J5M7W4</accession>
<evidence type="ECO:0000256" key="4">
    <source>
        <dbReference type="ARBA" id="ARBA00022727"/>
    </source>
</evidence>
<dbReference type="PANTHER" id="PTHR11086">
    <property type="entry name" value="DEOXYCYTIDYLATE DEAMINASE-RELATED"/>
    <property type="match status" value="1"/>
</dbReference>
<evidence type="ECO:0000256" key="6">
    <source>
        <dbReference type="ARBA" id="ARBA00022833"/>
    </source>
</evidence>
<dbReference type="PROSITE" id="PS00903">
    <property type="entry name" value="CYT_DCMP_DEAMINASES_1"/>
    <property type="match status" value="1"/>
</dbReference>
<dbReference type="SUPFAM" id="SSF53927">
    <property type="entry name" value="Cytidine deaminase-like"/>
    <property type="match status" value="1"/>
</dbReference>
<comment type="similarity">
    <text evidence="2">Belongs to the cytidine and deoxycytidylate deaminase family.</text>
</comment>
<protein>
    <submittedName>
        <fullName evidence="10">ComEB Deoxycytidylate deaminase</fullName>
    </submittedName>
</protein>
<dbReference type="InterPro" id="IPR015517">
    <property type="entry name" value="dCMP_deaminase-rel"/>
</dbReference>
<dbReference type="GO" id="GO:0008270">
    <property type="term" value="F:zinc ion binding"/>
    <property type="evidence" value="ECO:0007669"/>
    <property type="project" value="InterPro"/>
</dbReference>
<dbReference type="InterPro" id="IPR035105">
    <property type="entry name" value="Deoxycytidylate_deaminase_dom"/>
</dbReference>
<dbReference type="GO" id="GO:0004132">
    <property type="term" value="F:dCMP deaminase activity"/>
    <property type="evidence" value="ECO:0007669"/>
    <property type="project" value="InterPro"/>
</dbReference>
<feature type="binding site" evidence="8">
    <location>
        <position position="79"/>
    </location>
    <ligand>
        <name>Zn(2+)</name>
        <dbReference type="ChEBI" id="CHEBI:29105"/>
        <note>catalytic</note>
    </ligand>
</feature>
<sequence length="157" mass="17917">MSHISWNEYFMEVALLTSKRSKDPSTKVGACIVDLENRIVSTGYNGFPKLLPKYNNDLVLPWNKESNNVLETKYPYVIHAESNAILNAYRSVRNCTIYVTLFPCAECSKLIIQSGISTVVYLNTTDTDRYKDSFTASKTMFELSGVRCFQYDPEKII</sequence>
<proteinExistence type="inferred from homology"/>
<dbReference type="InterPro" id="IPR016473">
    <property type="entry name" value="dCMP_deaminase"/>
</dbReference>
<evidence type="ECO:0000256" key="1">
    <source>
        <dbReference type="ARBA" id="ARBA00001947"/>
    </source>
</evidence>
<evidence type="ECO:0000256" key="2">
    <source>
        <dbReference type="ARBA" id="ARBA00006576"/>
    </source>
</evidence>